<dbReference type="Proteomes" id="UP000287171">
    <property type="component" value="Unassembled WGS sequence"/>
</dbReference>
<keyword evidence="2" id="KW-1185">Reference proteome</keyword>
<accession>A0A402B0R6</accession>
<name>A0A402B0R6_9CHLR</name>
<sequence length="234" mass="26389">MTYSRRNIAAEQQEASLKAKQLTTLCEQLHITLDPIDWQEYGMRAPIKVNGIEISDLTDLGQRDSDYILRRIQLKLFEQVALASVKARPGLTASMWSPVDIQQPQSFLSLWVITLETGERIPVTESLKNGKRIYEPYQHQGNKQEDLAKLFGPLCEGEYQVGETVTIEERDHQGSGEIVYIIPPGKKLTSRTNSSRGYHTIAGKAYTNDAASRYVVDCHDGFPHIVNQSQIAKQ</sequence>
<evidence type="ECO:0000313" key="2">
    <source>
        <dbReference type="Proteomes" id="UP000287171"/>
    </source>
</evidence>
<organism evidence="1 2">
    <name type="scientific">Dictyobacter alpinus</name>
    <dbReference type="NCBI Taxonomy" id="2014873"/>
    <lineage>
        <taxon>Bacteria</taxon>
        <taxon>Bacillati</taxon>
        <taxon>Chloroflexota</taxon>
        <taxon>Ktedonobacteria</taxon>
        <taxon>Ktedonobacterales</taxon>
        <taxon>Dictyobacteraceae</taxon>
        <taxon>Dictyobacter</taxon>
    </lineage>
</organism>
<comment type="caution">
    <text evidence="1">The sequence shown here is derived from an EMBL/GenBank/DDBJ whole genome shotgun (WGS) entry which is preliminary data.</text>
</comment>
<gene>
    <name evidence="1" type="ORF">KDA_04280</name>
</gene>
<dbReference type="AlphaFoldDB" id="A0A402B0R6"/>
<evidence type="ECO:0000313" key="1">
    <source>
        <dbReference type="EMBL" id="GCE24944.1"/>
    </source>
</evidence>
<reference evidence="2" key="1">
    <citation type="submission" date="2018-12" db="EMBL/GenBank/DDBJ databases">
        <title>Tengunoibacter tsumagoiensis gen. nov., sp. nov., Dictyobacter kobayashii sp. nov., D. alpinus sp. nov., and D. joshuensis sp. nov. and description of Dictyobacteraceae fam. nov. within the order Ktedonobacterales isolated from Tengu-no-mugimeshi.</title>
        <authorList>
            <person name="Wang C.M."/>
            <person name="Zheng Y."/>
            <person name="Sakai Y."/>
            <person name="Toyoda A."/>
            <person name="Minakuchi Y."/>
            <person name="Abe K."/>
            <person name="Yokota A."/>
            <person name="Yabe S."/>
        </authorList>
    </citation>
    <scope>NUCLEOTIDE SEQUENCE [LARGE SCALE GENOMIC DNA]</scope>
    <source>
        <strain evidence="2">Uno16</strain>
    </source>
</reference>
<proteinExistence type="predicted"/>
<dbReference type="RefSeq" id="WP_126625597.1">
    <property type="nucleotide sequence ID" value="NZ_BIFT01000001.1"/>
</dbReference>
<dbReference type="EMBL" id="BIFT01000001">
    <property type="protein sequence ID" value="GCE24944.1"/>
    <property type="molecule type" value="Genomic_DNA"/>
</dbReference>
<protein>
    <submittedName>
        <fullName evidence="1">Uncharacterized protein</fullName>
    </submittedName>
</protein>
<dbReference type="OrthoDB" id="155106at2"/>